<gene>
    <name evidence="2" type="ORF">GCM10007977_029880</name>
</gene>
<dbReference type="SMART" id="SM00849">
    <property type="entry name" value="Lactamase_B"/>
    <property type="match status" value="1"/>
</dbReference>
<dbReference type="Pfam" id="PF00753">
    <property type="entry name" value="Lactamase_B"/>
    <property type="match status" value="1"/>
</dbReference>
<sequence>MGLHRSSLVEMTVFAPVPAFARGPDIPDSGYLVTELGGGAYFITSGMVNTMFLETRNGVVLVDAPMDLGERLLAGIGEVTPKPVTHLIYSHSHADHIGSAHLLARDDLKIIAHEITGRFIRQARDDRRPLPDETFAGPRSELTIDGERFVLEYSGDWHQAGNLFIHLPQRRILAAIDSLTVKNAPFFRLVFSPRVPAYFDAMDRILEYDFDTIVSGHMALPGTAEDVATNREYIHDLRACAAEALRTVELPRAAAAAGVPDDNRQARLKVWMDAVVTRAAELMPASWSQRLGGHDIFLTDNLNAVAWSVSID</sequence>
<dbReference type="SUPFAM" id="SSF56281">
    <property type="entry name" value="Metallo-hydrolase/oxidoreductase"/>
    <property type="match status" value="1"/>
</dbReference>
<evidence type="ECO:0000259" key="1">
    <source>
        <dbReference type="SMART" id="SM00849"/>
    </source>
</evidence>
<dbReference type="CDD" id="cd16276">
    <property type="entry name" value="metallo-hydrolase-like_MBL-fold"/>
    <property type="match status" value="1"/>
</dbReference>
<comment type="caution">
    <text evidence="2">The sequence shown here is derived from an EMBL/GenBank/DDBJ whole genome shotgun (WGS) entry which is preliminary data.</text>
</comment>
<organism evidence="2 3">
    <name type="scientific">Dactylosporangium sucinum</name>
    <dbReference type="NCBI Taxonomy" id="1424081"/>
    <lineage>
        <taxon>Bacteria</taxon>
        <taxon>Bacillati</taxon>
        <taxon>Actinomycetota</taxon>
        <taxon>Actinomycetes</taxon>
        <taxon>Micromonosporales</taxon>
        <taxon>Micromonosporaceae</taxon>
        <taxon>Dactylosporangium</taxon>
    </lineage>
</organism>
<name>A0A917TLC0_9ACTN</name>
<dbReference type="PANTHER" id="PTHR42951:SF22">
    <property type="entry name" value="METALLO BETA-LACTAMASE SUPERFAMILY LIPOPROTEIN"/>
    <property type="match status" value="1"/>
</dbReference>
<keyword evidence="3" id="KW-1185">Reference proteome</keyword>
<reference evidence="2" key="1">
    <citation type="journal article" date="2014" name="Int. J. Syst. Evol. Microbiol.">
        <title>Complete genome sequence of Corynebacterium casei LMG S-19264T (=DSM 44701T), isolated from a smear-ripened cheese.</title>
        <authorList>
            <consortium name="US DOE Joint Genome Institute (JGI-PGF)"/>
            <person name="Walter F."/>
            <person name="Albersmeier A."/>
            <person name="Kalinowski J."/>
            <person name="Ruckert C."/>
        </authorList>
    </citation>
    <scope>NUCLEOTIDE SEQUENCE</scope>
    <source>
        <strain evidence="2">JCM 19831</strain>
    </source>
</reference>
<feature type="domain" description="Metallo-beta-lactamase" evidence="1">
    <location>
        <begin position="47"/>
        <end position="217"/>
    </location>
</feature>
<dbReference type="EMBL" id="BMPI01000012">
    <property type="protein sequence ID" value="GGM26769.1"/>
    <property type="molecule type" value="Genomic_DNA"/>
</dbReference>
<dbReference type="Proteomes" id="UP000642070">
    <property type="component" value="Unassembled WGS sequence"/>
</dbReference>
<dbReference type="PANTHER" id="PTHR42951">
    <property type="entry name" value="METALLO-BETA-LACTAMASE DOMAIN-CONTAINING"/>
    <property type="match status" value="1"/>
</dbReference>
<dbReference type="InterPro" id="IPR036866">
    <property type="entry name" value="RibonucZ/Hydroxyglut_hydro"/>
</dbReference>
<dbReference type="InterPro" id="IPR050855">
    <property type="entry name" value="NDM-1-like"/>
</dbReference>
<dbReference type="Gene3D" id="3.60.15.10">
    <property type="entry name" value="Ribonuclease Z/Hydroxyacylglutathione hydrolase-like"/>
    <property type="match status" value="1"/>
</dbReference>
<reference evidence="2" key="2">
    <citation type="submission" date="2020-09" db="EMBL/GenBank/DDBJ databases">
        <authorList>
            <person name="Sun Q."/>
            <person name="Ohkuma M."/>
        </authorList>
    </citation>
    <scope>NUCLEOTIDE SEQUENCE</scope>
    <source>
        <strain evidence="2">JCM 19831</strain>
    </source>
</reference>
<evidence type="ECO:0000313" key="2">
    <source>
        <dbReference type="EMBL" id="GGM26769.1"/>
    </source>
</evidence>
<protein>
    <submittedName>
        <fullName evidence="2">MBL fold metallo-hydrolase</fullName>
    </submittedName>
</protein>
<proteinExistence type="predicted"/>
<dbReference type="InterPro" id="IPR001279">
    <property type="entry name" value="Metallo-B-lactamas"/>
</dbReference>
<evidence type="ECO:0000313" key="3">
    <source>
        <dbReference type="Proteomes" id="UP000642070"/>
    </source>
</evidence>
<accession>A0A917TLC0</accession>
<dbReference type="AlphaFoldDB" id="A0A917TLC0"/>